<evidence type="ECO:0000256" key="2">
    <source>
        <dbReference type="ARBA" id="ARBA00023204"/>
    </source>
</evidence>
<dbReference type="AlphaFoldDB" id="A0A068UCX3"/>
<dbReference type="InParanoid" id="A0A068UCX3"/>
<dbReference type="GO" id="GO:0005634">
    <property type="term" value="C:nucleus"/>
    <property type="evidence" value="ECO:0007669"/>
    <property type="project" value="TreeGrafter"/>
</dbReference>
<gene>
    <name evidence="4" type="ORF">GSCOC_T00023107001</name>
</gene>
<dbReference type="PANTHER" id="PTHR43003">
    <property type="entry name" value="DNA-3-METHYLADENINE GLYCOSYLASE"/>
    <property type="match status" value="1"/>
</dbReference>
<keyword evidence="1" id="KW-0227">DNA damage</keyword>
<dbReference type="PANTHER" id="PTHR43003:SF5">
    <property type="entry name" value="DNA-3-METHYLADENINE GLYCOSYLASE"/>
    <property type="match status" value="1"/>
</dbReference>
<dbReference type="Proteomes" id="UP000295252">
    <property type="component" value="Chromosome XI"/>
</dbReference>
<organism evidence="4 5">
    <name type="scientific">Coffea canephora</name>
    <name type="common">Robusta coffee</name>
    <dbReference type="NCBI Taxonomy" id="49390"/>
    <lineage>
        <taxon>Eukaryota</taxon>
        <taxon>Viridiplantae</taxon>
        <taxon>Streptophyta</taxon>
        <taxon>Embryophyta</taxon>
        <taxon>Tracheophyta</taxon>
        <taxon>Spermatophyta</taxon>
        <taxon>Magnoliopsida</taxon>
        <taxon>eudicotyledons</taxon>
        <taxon>Gunneridae</taxon>
        <taxon>Pentapetalae</taxon>
        <taxon>asterids</taxon>
        <taxon>lamiids</taxon>
        <taxon>Gentianales</taxon>
        <taxon>Rubiaceae</taxon>
        <taxon>Ixoroideae</taxon>
        <taxon>Gardenieae complex</taxon>
        <taxon>Bertiereae - Coffeeae clade</taxon>
        <taxon>Coffeeae</taxon>
        <taxon>Coffea</taxon>
    </lineage>
</organism>
<dbReference type="GO" id="GO:0032993">
    <property type="term" value="C:protein-DNA complex"/>
    <property type="evidence" value="ECO:0007669"/>
    <property type="project" value="TreeGrafter"/>
</dbReference>
<dbReference type="GO" id="GO:0006285">
    <property type="term" value="P:base-excision repair, AP site formation"/>
    <property type="evidence" value="ECO:0007669"/>
    <property type="project" value="TreeGrafter"/>
</dbReference>
<dbReference type="GO" id="GO:0043916">
    <property type="term" value="F:DNA-7-methylguanine glycosylase activity"/>
    <property type="evidence" value="ECO:0007669"/>
    <property type="project" value="TreeGrafter"/>
</dbReference>
<dbReference type="InterPro" id="IPR051912">
    <property type="entry name" value="Alkylbase_DNA_Glycosylase/TA"/>
</dbReference>
<dbReference type="GO" id="GO:0032131">
    <property type="term" value="F:alkylated DNA binding"/>
    <property type="evidence" value="ECO:0007669"/>
    <property type="project" value="TreeGrafter"/>
</dbReference>
<evidence type="ECO:0000313" key="5">
    <source>
        <dbReference type="Proteomes" id="UP000295252"/>
    </source>
</evidence>
<protein>
    <submittedName>
        <fullName evidence="4">Uncharacterized protein</fullName>
    </submittedName>
</protein>
<evidence type="ECO:0000313" key="4">
    <source>
        <dbReference type="EMBL" id="CDP06321.1"/>
    </source>
</evidence>
<dbReference type="GO" id="GO:0006307">
    <property type="term" value="P:DNA alkylation repair"/>
    <property type="evidence" value="ECO:0007669"/>
    <property type="project" value="TreeGrafter"/>
</dbReference>
<keyword evidence="2" id="KW-0234">DNA repair</keyword>
<proteinExistence type="predicted"/>
<keyword evidence="5" id="KW-1185">Reference proteome</keyword>
<dbReference type="STRING" id="49390.A0A068UCX3"/>
<dbReference type="Gramene" id="CDP06321">
    <property type="protein sequence ID" value="CDP06321"/>
    <property type="gene ID" value="GSCOC_T00023107001"/>
</dbReference>
<evidence type="ECO:0000256" key="3">
    <source>
        <dbReference type="SAM" id="MobiDB-lite"/>
    </source>
</evidence>
<evidence type="ECO:0000256" key="1">
    <source>
        <dbReference type="ARBA" id="ARBA00022763"/>
    </source>
</evidence>
<feature type="region of interest" description="Disordered" evidence="3">
    <location>
        <begin position="1"/>
        <end position="31"/>
    </location>
</feature>
<sequence>MPSPSPLLSPATSPSPSHSSPPPWTPSMPTFPRSSPILPKYLFDLKKSESCHLTLHPPLPPPPFTANRRRSAVQSARVLPQIIKPLSVEGKINAALHHLRVVDPLLATLIDTHQPPAFESHHSPFLALTQSILYQQLAYKAGTSIYNRFVALCGGETVKNADGLLCFLLLCLGCFPDHLSFLRIHQPPNSLLDFSCFHEPTFRTFIHW</sequence>
<dbReference type="GO" id="GO:0008725">
    <property type="term" value="F:DNA-3-methyladenine glycosylase activity"/>
    <property type="evidence" value="ECO:0007669"/>
    <property type="project" value="TreeGrafter"/>
</dbReference>
<name>A0A068UCX3_COFCA</name>
<reference evidence="5" key="1">
    <citation type="journal article" date="2014" name="Science">
        <title>The coffee genome provides insight into the convergent evolution of caffeine biosynthesis.</title>
        <authorList>
            <person name="Denoeud F."/>
            <person name="Carretero-Paulet L."/>
            <person name="Dereeper A."/>
            <person name="Droc G."/>
            <person name="Guyot R."/>
            <person name="Pietrella M."/>
            <person name="Zheng C."/>
            <person name="Alberti A."/>
            <person name="Anthony F."/>
            <person name="Aprea G."/>
            <person name="Aury J.M."/>
            <person name="Bento P."/>
            <person name="Bernard M."/>
            <person name="Bocs S."/>
            <person name="Campa C."/>
            <person name="Cenci A."/>
            <person name="Combes M.C."/>
            <person name="Crouzillat D."/>
            <person name="Da Silva C."/>
            <person name="Daddiego L."/>
            <person name="De Bellis F."/>
            <person name="Dussert S."/>
            <person name="Garsmeur O."/>
            <person name="Gayraud T."/>
            <person name="Guignon V."/>
            <person name="Jahn K."/>
            <person name="Jamilloux V."/>
            <person name="Joet T."/>
            <person name="Labadie K."/>
            <person name="Lan T."/>
            <person name="Leclercq J."/>
            <person name="Lepelley M."/>
            <person name="Leroy T."/>
            <person name="Li L.T."/>
            <person name="Librado P."/>
            <person name="Lopez L."/>
            <person name="Munoz A."/>
            <person name="Noel B."/>
            <person name="Pallavicini A."/>
            <person name="Perrotta G."/>
            <person name="Poncet V."/>
            <person name="Pot D."/>
            <person name="Priyono X."/>
            <person name="Rigoreau M."/>
            <person name="Rouard M."/>
            <person name="Rozas J."/>
            <person name="Tranchant-Dubreuil C."/>
            <person name="VanBuren R."/>
            <person name="Zhang Q."/>
            <person name="Andrade A.C."/>
            <person name="Argout X."/>
            <person name="Bertrand B."/>
            <person name="de Kochko A."/>
            <person name="Graziosi G."/>
            <person name="Henry R.J."/>
            <person name="Jayarama X."/>
            <person name="Ming R."/>
            <person name="Nagai C."/>
            <person name="Rounsley S."/>
            <person name="Sankoff D."/>
            <person name="Giuliano G."/>
            <person name="Albert V.A."/>
            <person name="Wincker P."/>
            <person name="Lashermes P."/>
        </authorList>
    </citation>
    <scope>NUCLEOTIDE SEQUENCE [LARGE SCALE GENOMIC DNA]</scope>
    <source>
        <strain evidence="5">cv. DH200-94</strain>
    </source>
</reference>
<accession>A0A068UCX3</accession>
<dbReference type="EMBL" id="HG739105">
    <property type="protein sequence ID" value="CDP06321.1"/>
    <property type="molecule type" value="Genomic_DNA"/>
</dbReference>
<dbReference type="OrthoDB" id="1743952at2759"/>
<feature type="compositionally biased region" description="Low complexity" evidence="3">
    <location>
        <begin position="8"/>
        <end position="18"/>
    </location>
</feature>